<dbReference type="AlphaFoldDB" id="A0A060IKH9"/>
<sequence length="413" mass="45271">MDMERFLSAIVSEVQAGGNSLLVTIKIAVLPIAKVFTMCFLGFLMASKYVNILPASGRKLLNGLVFSLLLPCLIFSQLGQAITLEKMLKWWFIPANVVLASISGSLIGLIVALIVRPPYPFFKFTIVQIGIGNIGNVPLVLIAALCRDDMNPFGDEEKCSTDGIAYISYGQWVGAIILYTYVYAMLAPPPEGTFDIKDQNIPVKNLLKDNTPAHVPLLIQEVASKYPDAPKKEETKGFLMYWFDKLKLKQIFQPPIIASVLAMLLGATPFLRRLIFTPDAPLFFFTDSCIMLGEAMIPCILLALGGNLVEGPGSSKLGLRTTAAVIFARLVLVPPAGVGIVMLADKLGFLPPDDKMFRFVLLLQHSMPTSVLSSAVATLRGCGRESAAILFWVHIFAVISMAGWFILYFRILF</sequence>
<name>A0A060IKH9_CUCME</name>
<proteinExistence type="evidence at transcript level"/>
<feature type="non-terminal residue" evidence="7">
    <location>
        <position position="413"/>
    </location>
</feature>
<dbReference type="InterPro" id="IPR004776">
    <property type="entry name" value="Mem_transp_PIN-like"/>
</dbReference>
<feature type="transmembrane region" description="Helical" evidence="6">
    <location>
        <begin position="283"/>
        <end position="304"/>
    </location>
</feature>
<feature type="transmembrane region" description="Helical" evidence="6">
    <location>
        <begin position="356"/>
        <end position="377"/>
    </location>
</feature>
<dbReference type="InterPro" id="IPR039305">
    <property type="entry name" value="PILS2/6"/>
</dbReference>
<evidence type="ECO:0000256" key="6">
    <source>
        <dbReference type="SAM" id="Phobius"/>
    </source>
</evidence>
<dbReference type="GO" id="GO:0009734">
    <property type="term" value="P:auxin-activated signaling pathway"/>
    <property type="evidence" value="ECO:0007669"/>
    <property type="project" value="UniProtKB-KW"/>
</dbReference>
<evidence type="ECO:0000256" key="1">
    <source>
        <dbReference type="ARBA" id="ARBA00004141"/>
    </source>
</evidence>
<feature type="transmembrane region" description="Helical" evidence="6">
    <location>
        <begin position="166"/>
        <end position="186"/>
    </location>
</feature>
<accession>A0A060IKH9</accession>
<evidence type="ECO:0000256" key="3">
    <source>
        <dbReference type="ARBA" id="ARBA00022989"/>
    </source>
</evidence>
<dbReference type="Pfam" id="PF03547">
    <property type="entry name" value="Mem_trans"/>
    <property type="match status" value="1"/>
</dbReference>
<dbReference type="PANTHER" id="PTHR31419:SF1">
    <property type="entry name" value="PROTEIN PIN-LIKES 6"/>
    <property type="match status" value="1"/>
</dbReference>
<keyword evidence="2 6" id="KW-0812">Transmembrane</keyword>
<dbReference type="EMBL" id="KJ704798">
    <property type="protein sequence ID" value="AIC32551.1"/>
    <property type="molecule type" value="mRNA"/>
</dbReference>
<feature type="transmembrane region" description="Helical" evidence="6">
    <location>
        <begin position="90"/>
        <end position="115"/>
    </location>
</feature>
<keyword evidence="5" id="KW-0927">Auxin signaling pathway</keyword>
<evidence type="ECO:0000313" key="7">
    <source>
        <dbReference type="EMBL" id="AIC32551.1"/>
    </source>
</evidence>
<feature type="transmembrane region" description="Helical" evidence="6">
    <location>
        <begin position="60"/>
        <end position="78"/>
    </location>
</feature>
<organism evidence="7">
    <name type="scientific">Cucumis melo</name>
    <name type="common">Muskmelon</name>
    <dbReference type="NCBI Taxonomy" id="3656"/>
    <lineage>
        <taxon>Eukaryota</taxon>
        <taxon>Viridiplantae</taxon>
        <taxon>Streptophyta</taxon>
        <taxon>Embryophyta</taxon>
        <taxon>Tracheophyta</taxon>
        <taxon>Spermatophyta</taxon>
        <taxon>Magnoliopsida</taxon>
        <taxon>eudicotyledons</taxon>
        <taxon>Gunneridae</taxon>
        <taxon>Pentapetalae</taxon>
        <taxon>rosids</taxon>
        <taxon>fabids</taxon>
        <taxon>Cucurbitales</taxon>
        <taxon>Cucurbitaceae</taxon>
        <taxon>Benincaseae</taxon>
        <taxon>Cucumis</taxon>
    </lineage>
</organism>
<reference evidence="7" key="1">
    <citation type="submission" date="2014-04" db="EMBL/GenBank/DDBJ databases">
        <title>The PH gene determines fruit acidity and contributed to the evolution of sweet melons.</title>
        <authorList>
            <person name="Schaffer A.A."/>
            <person name="Cohen S."/>
            <person name="Itkin M."/>
        </authorList>
    </citation>
    <scope>NUCLEOTIDE SEQUENCE</scope>
</reference>
<keyword evidence="3 6" id="KW-1133">Transmembrane helix</keyword>
<evidence type="ECO:0000256" key="4">
    <source>
        <dbReference type="ARBA" id="ARBA00023136"/>
    </source>
</evidence>
<comment type="subcellular location">
    <subcellularLocation>
        <location evidence="1">Membrane</location>
        <topology evidence="1">Multi-pass membrane protein</topology>
    </subcellularLocation>
</comment>
<feature type="transmembrane region" description="Helical" evidence="6">
    <location>
        <begin position="121"/>
        <end position="145"/>
    </location>
</feature>
<dbReference type="PANTHER" id="PTHR31419">
    <property type="entry name" value="PROTEIN PIN-LIKES 2"/>
    <property type="match status" value="1"/>
</dbReference>
<keyword evidence="4 6" id="KW-0472">Membrane</keyword>
<protein>
    <submittedName>
        <fullName evidence="7">PH</fullName>
    </submittedName>
</protein>
<feature type="transmembrane region" description="Helical" evidence="6">
    <location>
        <begin position="389"/>
        <end position="409"/>
    </location>
</feature>
<dbReference type="GO" id="GO:0016020">
    <property type="term" value="C:membrane"/>
    <property type="evidence" value="ECO:0007669"/>
    <property type="project" value="UniProtKB-SubCell"/>
</dbReference>
<dbReference type="GO" id="GO:0080162">
    <property type="term" value="P:endoplasmic reticulum to cytosol auxin transport"/>
    <property type="evidence" value="ECO:0007669"/>
    <property type="project" value="InterPro"/>
</dbReference>
<evidence type="ECO:0000256" key="2">
    <source>
        <dbReference type="ARBA" id="ARBA00022692"/>
    </source>
</evidence>
<feature type="transmembrane region" description="Helical" evidence="6">
    <location>
        <begin position="251"/>
        <end position="271"/>
    </location>
</feature>
<feature type="transmembrane region" description="Helical" evidence="6">
    <location>
        <begin position="21"/>
        <end position="45"/>
    </location>
</feature>
<feature type="transmembrane region" description="Helical" evidence="6">
    <location>
        <begin position="324"/>
        <end position="344"/>
    </location>
</feature>
<evidence type="ECO:0000256" key="5">
    <source>
        <dbReference type="ARBA" id="ARBA00023294"/>
    </source>
</evidence>